<name>A0A5J5UQU3_GOSBA</name>
<sequence>MRPNHTSFSFSFHCTEFTHHSYSFPLELLGFLLILGSNKILPFDLVAGRLKNGFYLLFFCKHFLCLLF</sequence>
<reference evidence="2" key="1">
    <citation type="journal article" date="2020" name="Nat. Genet.">
        <title>Genomic diversifications of five Gossypium allopolyploid species and their impact on cotton improvement.</title>
        <authorList>
            <person name="Chen Z.J."/>
            <person name="Sreedasyam A."/>
            <person name="Ando A."/>
            <person name="Song Q."/>
            <person name="De Santiago L.M."/>
            <person name="Hulse-Kemp A.M."/>
            <person name="Ding M."/>
            <person name="Ye W."/>
            <person name="Kirkbride R.C."/>
            <person name="Jenkins J."/>
            <person name="Plott C."/>
            <person name="Lovell J."/>
            <person name="Lin Y.M."/>
            <person name="Vaughn R."/>
            <person name="Liu B."/>
            <person name="Simpson S."/>
            <person name="Scheffler B.E."/>
            <person name="Wen L."/>
            <person name="Saski C.A."/>
            <person name="Grover C.E."/>
            <person name="Hu G."/>
            <person name="Conover J.L."/>
            <person name="Carlson J.W."/>
            <person name="Shu S."/>
            <person name="Boston L.B."/>
            <person name="Williams M."/>
            <person name="Peterson D.G."/>
            <person name="McGee K."/>
            <person name="Jones D.C."/>
            <person name="Wendel J.F."/>
            <person name="Stelly D.M."/>
            <person name="Grimwood J."/>
            <person name="Schmutz J."/>
        </authorList>
    </citation>
    <scope>NUCLEOTIDE SEQUENCE [LARGE SCALE GENOMIC DNA]</scope>
    <source>
        <strain evidence="2">cv. 3-79</strain>
    </source>
</reference>
<organism evidence="1 2">
    <name type="scientific">Gossypium barbadense</name>
    <name type="common">Sea Island cotton</name>
    <name type="synonym">Hibiscus barbadensis</name>
    <dbReference type="NCBI Taxonomy" id="3634"/>
    <lineage>
        <taxon>Eukaryota</taxon>
        <taxon>Viridiplantae</taxon>
        <taxon>Streptophyta</taxon>
        <taxon>Embryophyta</taxon>
        <taxon>Tracheophyta</taxon>
        <taxon>Spermatophyta</taxon>
        <taxon>Magnoliopsida</taxon>
        <taxon>eudicotyledons</taxon>
        <taxon>Gunneridae</taxon>
        <taxon>Pentapetalae</taxon>
        <taxon>rosids</taxon>
        <taxon>malvids</taxon>
        <taxon>Malvales</taxon>
        <taxon>Malvaceae</taxon>
        <taxon>Malvoideae</taxon>
        <taxon>Gossypium</taxon>
    </lineage>
</organism>
<gene>
    <name evidence="1" type="ORF">ES319_A08G117500v1</name>
</gene>
<dbReference type="EMBL" id="CM018209">
    <property type="protein sequence ID" value="KAB2069825.1"/>
    <property type="molecule type" value="Genomic_DNA"/>
</dbReference>
<dbReference type="Proteomes" id="UP000327439">
    <property type="component" value="Chromosome A08"/>
</dbReference>
<accession>A0A5J5UQU3</accession>
<evidence type="ECO:0000313" key="1">
    <source>
        <dbReference type="EMBL" id="KAB2069825.1"/>
    </source>
</evidence>
<keyword evidence="2" id="KW-1185">Reference proteome</keyword>
<dbReference type="AlphaFoldDB" id="A0A5J5UQU3"/>
<protein>
    <submittedName>
        <fullName evidence="1">Uncharacterized protein</fullName>
    </submittedName>
</protein>
<evidence type="ECO:0000313" key="2">
    <source>
        <dbReference type="Proteomes" id="UP000327439"/>
    </source>
</evidence>
<proteinExistence type="predicted"/>